<dbReference type="EMBL" id="CP006763">
    <property type="protein sequence ID" value="AGY76374.1"/>
    <property type="molecule type" value="Genomic_DNA"/>
</dbReference>
<proteinExistence type="predicted"/>
<dbReference type="InterPro" id="IPR027417">
    <property type="entry name" value="P-loop_NTPase"/>
</dbReference>
<reference evidence="2" key="1">
    <citation type="journal article" date="2014" name="Biotechnol. Biofuels">
        <title>Comparison of single-molecule sequencing and hybrid approaches for finishing the genome of Clostridium autoethanogenum and analysis of CRISPR systems in industrial relevant Clostridia.</title>
        <authorList>
            <person name="Brown S.D."/>
            <person name="Nagaraju S."/>
            <person name="Utturkar S."/>
            <person name="De Tissera S."/>
            <person name="Segovia S."/>
            <person name="Mitchell W."/>
            <person name="Land M.L."/>
            <person name="Dassanayake A."/>
            <person name="Kopke M."/>
        </authorList>
    </citation>
    <scope>NUCLEOTIDE SEQUENCE [LARGE SCALE GENOMIC DNA]</scope>
    <source>
        <strain evidence="2">DSM 10061</strain>
    </source>
</reference>
<gene>
    <name evidence="1" type="ORF">CAETHG_2161</name>
</gene>
<sequence>MINFISKFSKPKTIKLSEYFEIIKPKYVTLQITPSISNRNYDTEIIALTIANMYRLPYQRLQSDIKKSGLKITYQLPEKVSLIISIAADDCKFYLVVPEKYKKLFVEKCCEVWKRSKVKQVDYILEPEGNKYELFYSKEDALSLKYNKKTNEPLSNILNVKDIMEKGDKVDILYNFIPASQARWKGIYNQTIRKVKKDLPVDKEKLNLTFLSKYILIGSIKIIDCIFDIFNKVLGEEKRSKKVHPEVAVTSISKLDNLSRFTHKKETTTVIDTQIVVCSKSNDKLREHNNALAVVGSYQTLTQDNSLKYKKLKDKTKINIGSYKFSKISTNRMSTAECNNLIQVPGRDLLQRHKISTKVDVLESHVPEELQKGNIELGSATYNSKSFNTFLPTEYNSANLALMLLAPQGAGKTNFIANLCRCANKVHESNIVIDYVKNCELSNAVKKAVNPKDVIELDLTKEECFQAFAFNEVQYEGENEFNRFETANMKAEQTLALINSMNKDGLPLTGNMRRVLNAAANIVYLHNKTGVGDVIRCLEKHTYRHELIDYVNKNLSEDGIKYFEDMVEALESIDKVETETDRKTKEVIRREVVGTKRNEIDGILDRVSLLKENIYCKYMFNMIPENNIDFVKAMEEGKTILIEMPESKFNNTMVKNVLTTFFTSKVMLATKLRGALHEKPSRCNIIYDEIYQAPTAMEVITDVLSQLRKFGTKIIISAHYLDQLTPDLKSEIKGSGASYMLLQGCDKKVFNELADEMKPFELDDLLNLKQYHSLNLIRTKAGYQKFITQLPKALF</sequence>
<protein>
    <recommendedName>
        <fullName evidence="3">AAA-like domain protein</fullName>
    </recommendedName>
</protein>
<dbReference type="Gene3D" id="3.40.50.300">
    <property type="entry name" value="P-loop containing nucleotide triphosphate hydrolases"/>
    <property type="match status" value="1"/>
</dbReference>
<evidence type="ECO:0000313" key="1">
    <source>
        <dbReference type="EMBL" id="AGY76374.1"/>
    </source>
</evidence>
<evidence type="ECO:0008006" key="3">
    <source>
        <dbReference type="Google" id="ProtNLM"/>
    </source>
</evidence>
<accession>A0ABM5NV46</accession>
<dbReference type="Proteomes" id="UP000017590">
    <property type="component" value="Chromosome"/>
</dbReference>
<dbReference type="RefSeq" id="WP_013236750.1">
    <property type="nucleotide sequence ID" value="NC_022592.1"/>
</dbReference>
<organism evidence="1 2">
    <name type="scientific">Clostridium autoethanogenum DSM 10061</name>
    <dbReference type="NCBI Taxonomy" id="1341692"/>
    <lineage>
        <taxon>Bacteria</taxon>
        <taxon>Bacillati</taxon>
        <taxon>Bacillota</taxon>
        <taxon>Clostridia</taxon>
        <taxon>Eubacteriales</taxon>
        <taxon>Clostridiaceae</taxon>
        <taxon>Clostridium</taxon>
    </lineage>
</organism>
<name>A0ABM5NV46_9CLOT</name>
<evidence type="ECO:0000313" key="2">
    <source>
        <dbReference type="Proteomes" id="UP000017590"/>
    </source>
</evidence>
<dbReference type="SUPFAM" id="SSF52540">
    <property type="entry name" value="P-loop containing nucleoside triphosphate hydrolases"/>
    <property type="match status" value="1"/>
</dbReference>
<keyword evidence="2" id="KW-1185">Reference proteome</keyword>